<dbReference type="STRING" id="456481.LEPBI_I1018"/>
<reference evidence="1 2" key="1">
    <citation type="journal article" date="2008" name="PLoS ONE">
        <title>Genome sequence of the saprophyte Leptospira biflexa provides insights into the evolution of Leptospira and the pathogenesis of leptospirosis.</title>
        <authorList>
            <person name="Picardeau M."/>
            <person name="Bulach D.M."/>
            <person name="Bouchier C."/>
            <person name="Zuerner R.L."/>
            <person name="Zidane N."/>
            <person name="Wilson P.J."/>
            <person name="Creno S."/>
            <person name="Kuczek E.S."/>
            <person name="Bommezzadri S."/>
            <person name="Davis J.C."/>
            <person name="McGrath A."/>
            <person name="Johnson M.J."/>
            <person name="Boursaux-Eude C."/>
            <person name="Seemann T."/>
            <person name="Rouy Z."/>
            <person name="Coppel R.L."/>
            <person name="Rood J.I."/>
            <person name="Lajus A."/>
            <person name="Davies J.K."/>
            <person name="Medigue C."/>
            <person name="Adler B."/>
        </authorList>
    </citation>
    <scope>NUCLEOTIDE SEQUENCE [LARGE SCALE GENOMIC DNA]</scope>
    <source>
        <strain evidence="2">Patoc 1 / ATCC 23582 / Paris</strain>
    </source>
</reference>
<dbReference type="HOGENOM" id="CLU_972524_0_0_12"/>
<keyword evidence="2" id="KW-1185">Reference proteome</keyword>
<name>B0SMJ7_LEPBP</name>
<evidence type="ECO:0000313" key="2">
    <source>
        <dbReference type="Proteomes" id="UP000001847"/>
    </source>
</evidence>
<dbReference type="KEGG" id="lbi:LEPBI_I1018"/>
<protein>
    <submittedName>
        <fullName evidence="1">Uncharacterized protein</fullName>
    </submittedName>
</protein>
<organism evidence="1 2">
    <name type="scientific">Leptospira biflexa serovar Patoc (strain Patoc 1 / ATCC 23582 / Paris)</name>
    <dbReference type="NCBI Taxonomy" id="456481"/>
    <lineage>
        <taxon>Bacteria</taxon>
        <taxon>Pseudomonadati</taxon>
        <taxon>Spirochaetota</taxon>
        <taxon>Spirochaetia</taxon>
        <taxon>Leptospirales</taxon>
        <taxon>Leptospiraceae</taxon>
        <taxon>Leptospira</taxon>
    </lineage>
</organism>
<dbReference type="Proteomes" id="UP000001847">
    <property type="component" value="Chromosome I"/>
</dbReference>
<proteinExistence type="predicted"/>
<gene>
    <name evidence="1" type="ordered locus">LEPBI_I1018</name>
</gene>
<dbReference type="EMBL" id="CP000786">
    <property type="protein sequence ID" value="ABZ97141.1"/>
    <property type="molecule type" value="Genomic_DNA"/>
</dbReference>
<accession>B0SMJ7</accession>
<dbReference type="AlphaFoldDB" id="B0SMJ7"/>
<sequence>MVLKMRKFQKTYELTVSLEHLPIQETKLQQMVLEWEEFGFPFWNPFQVFDWKTKPEPLSHSSFSFVLFQNLTFLESITYYLFPTWFTKQKLNHLTNILREKLGIGTRPIQNPSILKTITRWWKEPVKLYLGNLEIVQTRMEMSGIQNPTGFRHIQFHSGESQILFRIGYLKAIQYRFSLKKFKAPFPKLAECYIKTRDSHMDKSFGRVYDSFLGYLLETTSDEYLLEYFGLRPLVPNSIRELIPIEIWNQTTPLQNSDWVLTNLNAEELQFRTVYQVSTFSPHHLK</sequence>
<evidence type="ECO:0000313" key="1">
    <source>
        <dbReference type="EMBL" id="ABZ97141.1"/>
    </source>
</evidence>